<dbReference type="OrthoDB" id="9152659at2"/>
<feature type="domain" description="Mor transcription activator" evidence="1">
    <location>
        <begin position="20"/>
        <end position="113"/>
    </location>
</feature>
<dbReference type="eggNOG" id="COG5566">
    <property type="taxonomic scope" value="Bacteria"/>
</dbReference>
<dbReference type="AlphaFoldDB" id="B1Y429"/>
<dbReference type="Gene3D" id="1.10.10.60">
    <property type="entry name" value="Homeodomain-like"/>
    <property type="match status" value="1"/>
</dbReference>
<sequence>MRKGKPKPAEIIGRLVDIGVERLVADAGIDADMARTIIREVAHIFFSEYGGNEIYFPKDLAFPLYRRDVAIWREFTGTNGWELARRHGLSERQIRYICEAMRKQAVRLNQLELPGLDEPD</sequence>
<dbReference type="InterPro" id="IPR009057">
    <property type="entry name" value="Homeodomain-like_sf"/>
</dbReference>
<dbReference type="STRING" id="395495.Lcho_2285"/>
<evidence type="ECO:0000313" key="2">
    <source>
        <dbReference type="EMBL" id="ACB34551.1"/>
    </source>
</evidence>
<dbReference type="InterPro" id="IPR014875">
    <property type="entry name" value="Mor_transcription_activator"/>
</dbReference>
<dbReference type="Pfam" id="PF08765">
    <property type="entry name" value="Mor"/>
    <property type="match status" value="1"/>
</dbReference>
<evidence type="ECO:0000259" key="1">
    <source>
        <dbReference type="Pfam" id="PF08765"/>
    </source>
</evidence>
<dbReference type="KEGG" id="lch:Lcho_2285"/>
<gene>
    <name evidence="2" type="ordered locus">Lcho_2285</name>
</gene>
<organism evidence="2 3">
    <name type="scientific">Leptothrix cholodnii (strain ATCC 51168 / LMG 8142 / SP-6)</name>
    <name type="common">Leptothrix discophora (strain SP-6)</name>
    <dbReference type="NCBI Taxonomy" id="395495"/>
    <lineage>
        <taxon>Bacteria</taxon>
        <taxon>Pseudomonadati</taxon>
        <taxon>Pseudomonadota</taxon>
        <taxon>Betaproteobacteria</taxon>
        <taxon>Burkholderiales</taxon>
        <taxon>Sphaerotilaceae</taxon>
        <taxon>Leptothrix</taxon>
    </lineage>
</organism>
<proteinExistence type="predicted"/>
<dbReference type="PANTHER" id="PTHR37812">
    <property type="entry name" value="MU-LIKE PROPHAGE FLUMU PROTEIN C"/>
    <property type="match status" value="1"/>
</dbReference>
<dbReference type="PANTHER" id="PTHR37812:SF1">
    <property type="entry name" value="MU-LIKE PROPHAGE FLUMU PROTEIN C"/>
    <property type="match status" value="1"/>
</dbReference>
<name>B1Y429_LEPCP</name>
<accession>B1Y429</accession>
<reference evidence="2 3" key="1">
    <citation type="submission" date="2008-03" db="EMBL/GenBank/DDBJ databases">
        <title>Complete sequence of Leptothrix cholodnii SP-6.</title>
        <authorList>
            <consortium name="US DOE Joint Genome Institute"/>
            <person name="Copeland A."/>
            <person name="Lucas S."/>
            <person name="Lapidus A."/>
            <person name="Glavina del Rio T."/>
            <person name="Dalin E."/>
            <person name="Tice H."/>
            <person name="Bruce D."/>
            <person name="Goodwin L."/>
            <person name="Pitluck S."/>
            <person name="Chertkov O."/>
            <person name="Brettin T."/>
            <person name="Detter J.C."/>
            <person name="Han C."/>
            <person name="Kuske C.R."/>
            <person name="Schmutz J."/>
            <person name="Larimer F."/>
            <person name="Land M."/>
            <person name="Hauser L."/>
            <person name="Kyrpides N."/>
            <person name="Lykidis A."/>
            <person name="Emerson D."/>
            <person name="Richardson P."/>
        </authorList>
    </citation>
    <scope>NUCLEOTIDE SEQUENCE [LARGE SCALE GENOMIC DNA]</scope>
    <source>
        <strain evidence="3">ATCC 51168 / LMG 8142 / SP-6</strain>
    </source>
</reference>
<dbReference type="RefSeq" id="WP_012347309.1">
    <property type="nucleotide sequence ID" value="NC_010524.1"/>
</dbReference>
<protein>
    <submittedName>
        <fullName evidence="2">Mor transcription activator domain protein</fullName>
    </submittedName>
</protein>
<dbReference type="EMBL" id="CP001013">
    <property type="protein sequence ID" value="ACB34551.1"/>
    <property type="molecule type" value="Genomic_DNA"/>
</dbReference>
<keyword evidence="3" id="KW-1185">Reference proteome</keyword>
<dbReference type="Proteomes" id="UP000001693">
    <property type="component" value="Chromosome"/>
</dbReference>
<evidence type="ECO:0000313" key="3">
    <source>
        <dbReference type="Proteomes" id="UP000001693"/>
    </source>
</evidence>
<dbReference type="InterPro" id="IPR052411">
    <property type="entry name" value="c-mor_Regulatory_Protein"/>
</dbReference>
<dbReference type="SUPFAM" id="SSF46689">
    <property type="entry name" value="Homeodomain-like"/>
    <property type="match status" value="1"/>
</dbReference>
<dbReference type="HOGENOM" id="CLU_141450_1_0_4"/>